<dbReference type="Pfam" id="PF08818">
    <property type="entry name" value="DUF1801"/>
    <property type="match status" value="1"/>
</dbReference>
<dbReference type="Gene3D" id="3.90.1150.200">
    <property type="match status" value="1"/>
</dbReference>
<evidence type="ECO:0000313" key="2">
    <source>
        <dbReference type="EMBL" id="QKJ25603.1"/>
    </source>
</evidence>
<dbReference type="EMBL" id="CP054056">
    <property type="protein sequence ID" value="QKJ25603.1"/>
    <property type="molecule type" value="Genomic_DNA"/>
</dbReference>
<feature type="domain" description="YdhG-like" evidence="1">
    <location>
        <begin position="20"/>
        <end position="127"/>
    </location>
</feature>
<sequence length="156" mass="17903">MVSSSATTIEQYLAELPLERKADVIELRKLAQQHLPAGLQEAMNFGMIVYQVPEQIVGETYNGQPLVYAAIANQKQYISLYLMSVYAWDGLREDFESRYRESGLPMNIGKSCIRFKALSKLPIEVITWAMGQISMEQYVERYLEVRGSARRMKVKK</sequence>
<evidence type="ECO:0000313" key="3">
    <source>
        <dbReference type="Proteomes" id="UP000501003"/>
    </source>
</evidence>
<gene>
    <name evidence="2" type="ORF">HRU87_05390</name>
</gene>
<keyword evidence="3" id="KW-1185">Reference proteome</keyword>
<dbReference type="InterPro" id="IPR014922">
    <property type="entry name" value="YdhG-like"/>
</dbReference>
<evidence type="ECO:0000259" key="1">
    <source>
        <dbReference type="Pfam" id="PF08818"/>
    </source>
</evidence>
<dbReference type="AlphaFoldDB" id="A0A7D4Q5D8"/>
<name>A0A7D4Q5D8_9MICO</name>
<organism evidence="2 3">
    <name type="scientific">Aquiluna borgnonia</name>
    <dbReference type="NCBI Taxonomy" id="2499157"/>
    <lineage>
        <taxon>Bacteria</taxon>
        <taxon>Bacillati</taxon>
        <taxon>Actinomycetota</taxon>
        <taxon>Actinomycetes</taxon>
        <taxon>Micrococcales</taxon>
        <taxon>Microbacteriaceae</taxon>
        <taxon>Luna cluster</taxon>
        <taxon>Luna-1 subcluster</taxon>
        <taxon>Aquiluna</taxon>
    </lineage>
</organism>
<dbReference type="KEGG" id="aqg:HRU87_05390"/>
<proteinExistence type="predicted"/>
<protein>
    <submittedName>
        <fullName evidence="2">DUF1801 domain-containing protein</fullName>
    </submittedName>
</protein>
<dbReference type="RefSeq" id="WP_173493900.1">
    <property type="nucleotide sequence ID" value="NZ_CP054056.1"/>
</dbReference>
<dbReference type="Proteomes" id="UP000501003">
    <property type="component" value="Chromosome"/>
</dbReference>
<accession>A0A7D4Q5D8</accession>
<reference evidence="2 3" key="1">
    <citation type="submission" date="2020-05" db="EMBL/GenBank/DDBJ databases">
        <title>Aquirufa sp. strain 15G-AUS-rot a new Aquirufa species.</title>
        <authorList>
            <person name="Pitt A."/>
            <person name="Hahn M.W."/>
        </authorList>
    </citation>
    <scope>NUCLEOTIDE SEQUENCE [LARGE SCALE GENOMIC DNA]</scope>
    <source>
        <strain evidence="2 3">15G-AUS-rot</strain>
    </source>
</reference>
<dbReference type="SUPFAM" id="SSF159888">
    <property type="entry name" value="YdhG-like"/>
    <property type="match status" value="1"/>
</dbReference>